<feature type="non-terminal residue" evidence="2">
    <location>
        <position position="1"/>
    </location>
</feature>
<proteinExistence type="predicted"/>
<feature type="non-terminal residue" evidence="2">
    <location>
        <position position="98"/>
    </location>
</feature>
<sequence length="98" mass="11308">QLRDESSSQPRVLSWPKPFQEGRHRVENEHHARRPVTSVNPDNVLRTGELIRVNLRITVLELSQEGVLHLVFPADQQTINARYYSTSLNEKVKPAIRS</sequence>
<comment type="caution">
    <text evidence="2">The sequence shown here is derived from an EMBL/GenBank/DDBJ whole genome shotgun (WGS) entry which is preliminary data.</text>
</comment>
<dbReference type="EMBL" id="BLKM01009497">
    <property type="protein sequence ID" value="GFG36894.1"/>
    <property type="molecule type" value="Genomic_DNA"/>
</dbReference>
<dbReference type="OrthoDB" id="616263at2759"/>
<evidence type="ECO:0000313" key="3">
    <source>
        <dbReference type="Proteomes" id="UP000502823"/>
    </source>
</evidence>
<reference evidence="3" key="1">
    <citation type="submission" date="2020-01" db="EMBL/GenBank/DDBJ databases">
        <title>Draft genome sequence of the Termite Coptotermes fromosanus.</title>
        <authorList>
            <person name="Itakura S."/>
            <person name="Yosikawa Y."/>
            <person name="Umezawa K."/>
        </authorList>
    </citation>
    <scope>NUCLEOTIDE SEQUENCE [LARGE SCALE GENOMIC DNA]</scope>
</reference>
<organism evidence="2 3">
    <name type="scientific">Coptotermes formosanus</name>
    <name type="common">Formosan subterranean termite</name>
    <dbReference type="NCBI Taxonomy" id="36987"/>
    <lineage>
        <taxon>Eukaryota</taxon>
        <taxon>Metazoa</taxon>
        <taxon>Ecdysozoa</taxon>
        <taxon>Arthropoda</taxon>
        <taxon>Hexapoda</taxon>
        <taxon>Insecta</taxon>
        <taxon>Pterygota</taxon>
        <taxon>Neoptera</taxon>
        <taxon>Polyneoptera</taxon>
        <taxon>Dictyoptera</taxon>
        <taxon>Blattodea</taxon>
        <taxon>Blattoidea</taxon>
        <taxon>Termitoidae</taxon>
        <taxon>Rhinotermitidae</taxon>
        <taxon>Coptotermes</taxon>
    </lineage>
</organism>
<protein>
    <submittedName>
        <fullName evidence="2">Uncharacterized protein</fullName>
    </submittedName>
</protein>
<gene>
    <name evidence="2" type="ORF">Cfor_08699</name>
</gene>
<keyword evidence="3" id="KW-1185">Reference proteome</keyword>
<evidence type="ECO:0000313" key="2">
    <source>
        <dbReference type="EMBL" id="GFG36894.1"/>
    </source>
</evidence>
<accession>A0A6L2PXC4</accession>
<feature type="compositionally biased region" description="Basic and acidic residues" evidence="1">
    <location>
        <begin position="20"/>
        <end position="30"/>
    </location>
</feature>
<evidence type="ECO:0000256" key="1">
    <source>
        <dbReference type="SAM" id="MobiDB-lite"/>
    </source>
</evidence>
<feature type="region of interest" description="Disordered" evidence="1">
    <location>
        <begin position="1"/>
        <end position="40"/>
    </location>
</feature>
<dbReference type="AlphaFoldDB" id="A0A6L2PXC4"/>
<name>A0A6L2PXC4_COPFO</name>
<dbReference type="InParanoid" id="A0A6L2PXC4"/>
<dbReference type="Proteomes" id="UP000502823">
    <property type="component" value="Unassembled WGS sequence"/>
</dbReference>